<dbReference type="RefSeq" id="XP_009550188.1">
    <property type="nucleotide sequence ID" value="XM_009551893.1"/>
</dbReference>
<name>W4JXJ2_HETIT</name>
<dbReference type="HOGENOM" id="CLU_2427259_0_0_1"/>
<evidence type="ECO:0000313" key="2">
    <source>
        <dbReference type="EMBL" id="ETW78194.1"/>
    </source>
</evidence>
<gene>
    <name evidence="2" type="ORF">HETIRDRAFT_164166</name>
</gene>
<dbReference type="KEGG" id="hir:HETIRDRAFT_164166"/>
<protein>
    <submittedName>
        <fullName evidence="2">Uncharacterized protein</fullName>
    </submittedName>
</protein>
<dbReference type="AlphaFoldDB" id="W4JXJ2"/>
<feature type="transmembrane region" description="Helical" evidence="1">
    <location>
        <begin position="20"/>
        <end position="45"/>
    </location>
</feature>
<keyword evidence="1" id="KW-0812">Transmembrane</keyword>
<evidence type="ECO:0000256" key="1">
    <source>
        <dbReference type="SAM" id="Phobius"/>
    </source>
</evidence>
<accession>W4JXJ2</accession>
<keyword evidence="3" id="KW-1185">Reference proteome</keyword>
<organism evidence="2 3">
    <name type="scientific">Heterobasidion irregulare (strain TC 32-1)</name>
    <dbReference type="NCBI Taxonomy" id="747525"/>
    <lineage>
        <taxon>Eukaryota</taxon>
        <taxon>Fungi</taxon>
        <taxon>Dikarya</taxon>
        <taxon>Basidiomycota</taxon>
        <taxon>Agaricomycotina</taxon>
        <taxon>Agaricomycetes</taxon>
        <taxon>Russulales</taxon>
        <taxon>Bondarzewiaceae</taxon>
        <taxon>Heterobasidion</taxon>
        <taxon>Heterobasidion annosum species complex</taxon>
    </lineage>
</organism>
<evidence type="ECO:0000313" key="3">
    <source>
        <dbReference type="Proteomes" id="UP000030671"/>
    </source>
</evidence>
<dbReference type="GeneID" id="20667898"/>
<dbReference type="EMBL" id="KI925462">
    <property type="protein sequence ID" value="ETW78194.1"/>
    <property type="molecule type" value="Genomic_DNA"/>
</dbReference>
<keyword evidence="1" id="KW-1133">Transmembrane helix</keyword>
<keyword evidence="1" id="KW-0472">Membrane</keyword>
<reference evidence="2 3" key="1">
    <citation type="journal article" date="2012" name="New Phytol.">
        <title>Insight into trade-off between wood decay and parasitism from the genome of a fungal forest pathogen.</title>
        <authorList>
            <person name="Olson A."/>
            <person name="Aerts A."/>
            <person name="Asiegbu F."/>
            <person name="Belbahri L."/>
            <person name="Bouzid O."/>
            <person name="Broberg A."/>
            <person name="Canback B."/>
            <person name="Coutinho P.M."/>
            <person name="Cullen D."/>
            <person name="Dalman K."/>
            <person name="Deflorio G."/>
            <person name="van Diepen L.T."/>
            <person name="Dunand C."/>
            <person name="Duplessis S."/>
            <person name="Durling M."/>
            <person name="Gonthier P."/>
            <person name="Grimwood J."/>
            <person name="Fossdal C.G."/>
            <person name="Hansson D."/>
            <person name="Henrissat B."/>
            <person name="Hietala A."/>
            <person name="Himmelstrand K."/>
            <person name="Hoffmeister D."/>
            <person name="Hogberg N."/>
            <person name="James T.Y."/>
            <person name="Karlsson M."/>
            <person name="Kohler A."/>
            <person name="Kues U."/>
            <person name="Lee Y.H."/>
            <person name="Lin Y.C."/>
            <person name="Lind M."/>
            <person name="Lindquist E."/>
            <person name="Lombard V."/>
            <person name="Lucas S."/>
            <person name="Lunden K."/>
            <person name="Morin E."/>
            <person name="Murat C."/>
            <person name="Park J."/>
            <person name="Raffaello T."/>
            <person name="Rouze P."/>
            <person name="Salamov A."/>
            <person name="Schmutz J."/>
            <person name="Solheim H."/>
            <person name="Stahlberg J."/>
            <person name="Velez H."/>
            <person name="de Vries R.P."/>
            <person name="Wiebenga A."/>
            <person name="Woodward S."/>
            <person name="Yakovlev I."/>
            <person name="Garbelotto M."/>
            <person name="Martin F."/>
            <person name="Grigoriev I.V."/>
            <person name="Stenlid J."/>
        </authorList>
    </citation>
    <scope>NUCLEOTIDE SEQUENCE [LARGE SCALE GENOMIC DNA]</scope>
    <source>
        <strain evidence="2 3">TC 32-1</strain>
    </source>
</reference>
<dbReference type="Proteomes" id="UP000030671">
    <property type="component" value="Unassembled WGS sequence"/>
</dbReference>
<sequence length="88" mass="9862">MRGGGEGEREGEGLSKSSILIESFFCFPRCLFFICVLWYGSFFYYRHLGGREDRGFSGGCFFVRLFDKSVFKGKVDGFAGRHVCCGSG</sequence>
<dbReference type="InParanoid" id="W4JXJ2"/>
<proteinExistence type="predicted"/>